<dbReference type="Pfam" id="PF14344">
    <property type="entry name" value="DUF4397"/>
    <property type="match status" value="2"/>
</dbReference>
<comment type="caution">
    <text evidence="3">The sequence shown here is derived from an EMBL/GenBank/DDBJ whole genome shotgun (WGS) entry which is preliminary data.</text>
</comment>
<feature type="chain" id="PRO_5047415563" evidence="1">
    <location>
        <begin position="23"/>
        <end position="433"/>
    </location>
</feature>
<dbReference type="RefSeq" id="WP_315652510.1">
    <property type="nucleotide sequence ID" value="NZ_JAVXZY010000010.1"/>
</dbReference>
<keyword evidence="4" id="KW-1185">Reference proteome</keyword>
<organism evidence="3 4">
    <name type="scientific">Roseateles aquae</name>
    <dbReference type="NCBI Taxonomy" id="3077235"/>
    <lineage>
        <taxon>Bacteria</taxon>
        <taxon>Pseudomonadati</taxon>
        <taxon>Pseudomonadota</taxon>
        <taxon>Betaproteobacteria</taxon>
        <taxon>Burkholderiales</taxon>
        <taxon>Sphaerotilaceae</taxon>
        <taxon>Roseateles</taxon>
    </lineage>
</organism>
<proteinExistence type="predicted"/>
<evidence type="ECO:0000313" key="4">
    <source>
        <dbReference type="Proteomes" id="UP001246372"/>
    </source>
</evidence>
<evidence type="ECO:0000313" key="3">
    <source>
        <dbReference type="EMBL" id="MDT9001626.1"/>
    </source>
</evidence>
<gene>
    <name evidence="3" type="ORF">RQP53_20280</name>
</gene>
<evidence type="ECO:0000259" key="2">
    <source>
        <dbReference type="Pfam" id="PF14344"/>
    </source>
</evidence>
<sequence length="433" mass="43713">MRFTTWATVLAIASGALLSACGSGGGSSSANTNVRLLNASVGYASLDMTVDSKSVNSAVAYGSVGSYASISTSATATQVLATGAGTTLTSSTPTLAGDSNYAVIAYGWQGAVRTQLLQETEANPDSGKSKLLVLNLAADAGALDVYLTSANDSLDNATPLTSGLAGGSSSGYNTINSGTYRVRLTGYGNKADLRLDIPSITLDSATVQSLIVTATPGGNLVNAMLAKQQGAVAKYDNGSARVRVIAALPASATVVGNVTAGGVKYDLLNAIATPIIGGYKTAVDPTGATVKLTVNGIDLPVTTPTLAKGGDYSVLVWGEANAPKVSLLTDNNRLPTIAGTSTVRVINAMANLNAGISLTADFSSVLDNVDPGTQSGLANLVSTTTASNFSLSSPLSAVPIWTASLTNIPQGGVYVLYAMGSAEKPVVQLKKER</sequence>
<keyword evidence="1" id="KW-0732">Signal</keyword>
<protein>
    <submittedName>
        <fullName evidence="3">DUF4397 domain-containing protein</fullName>
    </submittedName>
</protein>
<dbReference type="InterPro" id="IPR025510">
    <property type="entry name" value="DUF4397"/>
</dbReference>
<evidence type="ECO:0000256" key="1">
    <source>
        <dbReference type="SAM" id="SignalP"/>
    </source>
</evidence>
<name>A0ABU3PGB4_9BURK</name>
<dbReference type="Proteomes" id="UP001246372">
    <property type="component" value="Unassembled WGS sequence"/>
</dbReference>
<dbReference type="PROSITE" id="PS51257">
    <property type="entry name" value="PROKAR_LIPOPROTEIN"/>
    <property type="match status" value="1"/>
</dbReference>
<dbReference type="EMBL" id="JAVXZY010000010">
    <property type="protein sequence ID" value="MDT9001626.1"/>
    <property type="molecule type" value="Genomic_DNA"/>
</dbReference>
<reference evidence="3" key="1">
    <citation type="submission" date="2023-09" db="EMBL/GenBank/DDBJ databases">
        <title>Paucibacter sp. APW11 Genome sequencing and assembly.</title>
        <authorList>
            <person name="Kim I."/>
        </authorList>
    </citation>
    <scope>NUCLEOTIDE SEQUENCE</scope>
    <source>
        <strain evidence="3">APW11</strain>
    </source>
</reference>
<feature type="domain" description="DUF4397" evidence="2">
    <location>
        <begin position="240"/>
        <end position="351"/>
    </location>
</feature>
<feature type="signal peptide" evidence="1">
    <location>
        <begin position="1"/>
        <end position="22"/>
    </location>
</feature>
<accession>A0ABU3PGB4</accession>
<feature type="domain" description="DUF4397" evidence="2">
    <location>
        <begin position="33"/>
        <end position="146"/>
    </location>
</feature>